<evidence type="ECO:0000313" key="2">
    <source>
        <dbReference type="WBParaSite" id="ASIM_0000249501-mRNA-1"/>
    </source>
</evidence>
<dbReference type="AlphaFoldDB" id="A0A0M3J4M3"/>
<protein>
    <recommendedName>
        <fullName evidence="1">Pecanex-like protein</fullName>
    </recommendedName>
</protein>
<feature type="transmembrane region" description="Helical" evidence="1">
    <location>
        <begin position="66"/>
        <end position="84"/>
    </location>
</feature>
<feature type="transmembrane region" description="Helical" evidence="1">
    <location>
        <begin position="258"/>
        <end position="277"/>
    </location>
</feature>
<comment type="caution">
    <text evidence="1">Lacks conserved residue(s) required for the propagation of feature annotation.</text>
</comment>
<feature type="transmembrane region" description="Helical" evidence="1">
    <location>
        <begin position="91"/>
        <end position="108"/>
    </location>
</feature>
<proteinExistence type="inferred from homology"/>
<dbReference type="InterPro" id="IPR039797">
    <property type="entry name" value="Pecanex"/>
</dbReference>
<comment type="subcellular location">
    <subcellularLocation>
        <location evidence="1">Membrane</location>
        <topology evidence="1">Multi-pass membrane protein</topology>
    </subcellularLocation>
</comment>
<dbReference type="PANTHER" id="PTHR12372:SF7">
    <property type="entry name" value="PROTEIN PECANEX"/>
    <property type="match status" value="1"/>
</dbReference>
<sequence>LHRLPFFSDITSLGVSSTAEARRHSSAASRSYYYRLKLFPSKKSGKGIKLKLDRLAVAALFDRNNSILSCVFDVILAVSVAGLAGSLLTRSIFNGLSLILFAIVVAGTHPDAASPIHGFNWIVAYSRPVFFCLLGLIVLLIDVAWWDHGLAETVIAWEWNPYRLGSVASASVIEAIRDLMATLVLLLPIAFTLGLLPQVNTMLLHVMEQVEMHVFGGTACFSLISACIQLTKSLLAFALLSLLAHFAHRDHPHSTQNVIFSAFAAVAVSVSFFLSRYY</sequence>
<reference evidence="2" key="1">
    <citation type="submission" date="2017-02" db="UniProtKB">
        <authorList>
            <consortium name="WormBaseParasite"/>
        </authorList>
    </citation>
    <scope>IDENTIFICATION</scope>
</reference>
<feature type="transmembrane region" description="Helical" evidence="1">
    <location>
        <begin position="216"/>
        <end position="246"/>
    </location>
</feature>
<dbReference type="GO" id="GO:0016020">
    <property type="term" value="C:membrane"/>
    <property type="evidence" value="ECO:0007669"/>
    <property type="project" value="UniProtKB-SubCell"/>
</dbReference>
<keyword evidence="1" id="KW-1133">Transmembrane helix</keyword>
<dbReference type="GO" id="GO:0005783">
    <property type="term" value="C:endoplasmic reticulum"/>
    <property type="evidence" value="ECO:0007669"/>
    <property type="project" value="TreeGrafter"/>
</dbReference>
<evidence type="ECO:0000256" key="1">
    <source>
        <dbReference type="RuleBase" id="RU367089"/>
    </source>
</evidence>
<organism evidence="2">
    <name type="scientific">Anisakis simplex</name>
    <name type="common">Herring worm</name>
    <dbReference type="NCBI Taxonomy" id="6269"/>
    <lineage>
        <taxon>Eukaryota</taxon>
        <taxon>Metazoa</taxon>
        <taxon>Ecdysozoa</taxon>
        <taxon>Nematoda</taxon>
        <taxon>Chromadorea</taxon>
        <taxon>Rhabditida</taxon>
        <taxon>Spirurina</taxon>
        <taxon>Ascaridomorpha</taxon>
        <taxon>Ascaridoidea</taxon>
        <taxon>Anisakidae</taxon>
        <taxon>Anisakis</taxon>
        <taxon>Anisakis simplex complex</taxon>
    </lineage>
</organism>
<dbReference type="GO" id="GO:0007029">
    <property type="term" value="P:endoplasmic reticulum organization"/>
    <property type="evidence" value="ECO:0007669"/>
    <property type="project" value="TreeGrafter"/>
</dbReference>
<dbReference type="PANTHER" id="PTHR12372">
    <property type="entry name" value="PECANEX"/>
    <property type="match status" value="1"/>
</dbReference>
<name>A0A0M3J4M3_ANISI</name>
<feature type="transmembrane region" description="Helical" evidence="1">
    <location>
        <begin position="179"/>
        <end position="196"/>
    </location>
</feature>
<keyword evidence="1" id="KW-0472">Membrane</keyword>
<dbReference type="WBParaSite" id="ASIM_0000249501-mRNA-1">
    <property type="protein sequence ID" value="ASIM_0000249501-mRNA-1"/>
    <property type="gene ID" value="ASIM_0000249501"/>
</dbReference>
<keyword evidence="1" id="KW-0812">Transmembrane</keyword>
<accession>A0A0M3J4M3</accession>
<comment type="similarity">
    <text evidence="1">Belongs to the pecanex family.</text>
</comment>
<feature type="transmembrane region" description="Helical" evidence="1">
    <location>
        <begin position="128"/>
        <end position="146"/>
    </location>
</feature>